<sequence length="76" mass="8011">MHLRAPVMDGLVSAPALASSEVSSDALNSEAGAGNMGFGRTSPFHKETTGADLARRRDETGASSHLTSLPRLLYLR</sequence>
<dbReference type="AlphaFoldDB" id="A0A4Y7TDE4"/>
<protein>
    <submittedName>
        <fullName evidence="2">Uncharacterized protein</fullName>
    </submittedName>
</protein>
<feature type="region of interest" description="Disordered" evidence="1">
    <location>
        <begin position="22"/>
        <end position="76"/>
    </location>
</feature>
<accession>A0A4Y7TDE4</accession>
<organism evidence="2 3">
    <name type="scientific">Coprinellus micaceus</name>
    <name type="common">Glistening ink-cap mushroom</name>
    <name type="synonym">Coprinus micaceus</name>
    <dbReference type="NCBI Taxonomy" id="71717"/>
    <lineage>
        <taxon>Eukaryota</taxon>
        <taxon>Fungi</taxon>
        <taxon>Dikarya</taxon>
        <taxon>Basidiomycota</taxon>
        <taxon>Agaricomycotina</taxon>
        <taxon>Agaricomycetes</taxon>
        <taxon>Agaricomycetidae</taxon>
        <taxon>Agaricales</taxon>
        <taxon>Agaricineae</taxon>
        <taxon>Psathyrellaceae</taxon>
        <taxon>Coprinellus</taxon>
    </lineage>
</organism>
<dbReference type="Proteomes" id="UP000298030">
    <property type="component" value="Unassembled WGS sequence"/>
</dbReference>
<evidence type="ECO:0000256" key="1">
    <source>
        <dbReference type="SAM" id="MobiDB-lite"/>
    </source>
</evidence>
<dbReference type="EMBL" id="QPFP01000016">
    <property type="protein sequence ID" value="TEB32193.1"/>
    <property type="molecule type" value="Genomic_DNA"/>
</dbReference>
<name>A0A4Y7TDE4_COPMI</name>
<gene>
    <name evidence="2" type="ORF">FA13DRAFT_1731952</name>
</gene>
<keyword evidence="3" id="KW-1185">Reference proteome</keyword>
<feature type="compositionally biased region" description="Basic and acidic residues" evidence="1">
    <location>
        <begin position="44"/>
        <end position="60"/>
    </location>
</feature>
<reference evidence="2 3" key="1">
    <citation type="journal article" date="2019" name="Nat. Ecol. Evol.">
        <title>Megaphylogeny resolves global patterns of mushroom evolution.</title>
        <authorList>
            <person name="Varga T."/>
            <person name="Krizsan K."/>
            <person name="Foldi C."/>
            <person name="Dima B."/>
            <person name="Sanchez-Garcia M."/>
            <person name="Sanchez-Ramirez S."/>
            <person name="Szollosi G.J."/>
            <person name="Szarkandi J.G."/>
            <person name="Papp V."/>
            <person name="Albert L."/>
            <person name="Andreopoulos W."/>
            <person name="Angelini C."/>
            <person name="Antonin V."/>
            <person name="Barry K.W."/>
            <person name="Bougher N.L."/>
            <person name="Buchanan P."/>
            <person name="Buyck B."/>
            <person name="Bense V."/>
            <person name="Catcheside P."/>
            <person name="Chovatia M."/>
            <person name="Cooper J."/>
            <person name="Damon W."/>
            <person name="Desjardin D."/>
            <person name="Finy P."/>
            <person name="Geml J."/>
            <person name="Haridas S."/>
            <person name="Hughes K."/>
            <person name="Justo A."/>
            <person name="Karasinski D."/>
            <person name="Kautmanova I."/>
            <person name="Kiss B."/>
            <person name="Kocsube S."/>
            <person name="Kotiranta H."/>
            <person name="LaButti K.M."/>
            <person name="Lechner B.E."/>
            <person name="Liimatainen K."/>
            <person name="Lipzen A."/>
            <person name="Lukacs Z."/>
            <person name="Mihaltcheva S."/>
            <person name="Morgado L.N."/>
            <person name="Niskanen T."/>
            <person name="Noordeloos M.E."/>
            <person name="Ohm R.A."/>
            <person name="Ortiz-Santana B."/>
            <person name="Ovrebo C."/>
            <person name="Racz N."/>
            <person name="Riley R."/>
            <person name="Savchenko A."/>
            <person name="Shiryaev A."/>
            <person name="Soop K."/>
            <person name="Spirin V."/>
            <person name="Szebenyi C."/>
            <person name="Tomsovsky M."/>
            <person name="Tulloss R.E."/>
            <person name="Uehling J."/>
            <person name="Grigoriev I.V."/>
            <person name="Vagvolgyi C."/>
            <person name="Papp T."/>
            <person name="Martin F.M."/>
            <person name="Miettinen O."/>
            <person name="Hibbett D.S."/>
            <person name="Nagy L.G."/>
        </authorList>
    </citation>
    <scope>NUCLEOTIDE SEQUENCE [LARGE SCALE GENOMIC DNA]</scope>
    <source>
        <strain evidence="2 3">FP101781</strain>
    </source>
</reference>
<proteinExistence type="predicted"/>
<evidence type="ECO:0000313" key="2">
    <source>
        <dbReference type="EMBL" id="TEB32193.1"/>
    </source>
</evidence>
<comment type="caution">
    <text evidence="2">The sequence shown here is derived from an EMBL/GenBank/DDBJ whole genome shotgun (WGS) entry which is preliminary data.</text>
</comment>
<evidence type="ECO:0000313" key="3">
    <source>
        <dbReference type="Proteomes" id="UP000298030"/>
    </source>
</evidence>